<evidence type="ECO:0000256" key="7">
    <source>
        <dbReference type="ARBA" id="ARBA00023212"/>
    </source>
</evidence>
<dbReference type="InterPro" id="IPR019821">
    <property type="entry name" value="Kinesin_motor_CS"/>
</dbReference>
<comment type="caution">
    <text evidence="13">The sequence shown here is derived from an EMBL/GenBank/DDBJ whole genome shotgun (WGS) entry which is preliminary data.</text>
</comment>
<keyword evidence="3 8" id="KW-0547">Nucleotide-binding</keyword>
<dbReference type="SUPFAM" id="SSF52540">
    <property type="entry name" value="P-loop containing nucleoside triphosphate hydrolases"/>
    <property type="match status" value="1"/>
</dbReference>
<organism evidence="13 14">
    <name type="scientific">Plakobranchus ocellatus</name>
    <dbReference type="NCBI Taxonomy" id="259542"/>
    <lineage>
        <taxon>Eukaryota</taxon>
        <taxon>Metazoa</taxon>
        <taxon>Spiralia</taxon>
        <taxon>Lophotrochozoa</taxon>
        <taxon>Mollusca</taxon>
        <taxon>Gastropoda</taxon>
        <taxon>Heterobranchia</taxon>
        <taxon>Euthyneura</taxon>
        <taxon>Panpulmonata</taxon>
        <taxon>Sacoglossa</taxon>
        <taxon>Placobranchoidea</taxon>
        <taxon>Plakobranchidae</taxon>
        <taxon>Plakobranchus</taxon>
    </lineage>
</organism>
<name>A0AAV3Y8B8_9GAST</name>
<keyword evidence="7" id="KW-0963">Cytoplasm</keyword>
<dbReference type="PRINTS" id="PR00380">
    <property type="entry name" value="KINESINHEAVY"/>
</dbReference>
<evidence type="ECO:0000259" key="12">
    <source>
        <dbReference type="PROSITE" id="PS50067"/>
    </source>
</evidence>
<comment type="similarity">
    <text evidence="8 9">Belongs to the TRAFAC class myosin-kinesin ATPase superfamily. Kinesin family.</text>
</comment>
<proteinExistence type="inferred from homology"/>
<dbReference type="FunFam" id="3.40.850.10:FF:000243">
    <property type="entry name" value="Kinesin-like protein"/>
    <property type="match status" value="1"/>
</dbReference>
<gene>
    <name evidence="13" type="ORF">PoB_000500400</name>
</gene>
<evidence type="ECO:0000313" key="14">
    <source>
        <dbReference type="Proteomes" id="UP000735302"/>
    </source>
</evidence>
<keyword evidence="2 9" id="KW-0493">Microtubule</keyword>
<evidence type="ECO:0000256" key="3">
    <source>
        <dbReference type="ARBA" id="ARBA00022741"/>
    </source>
</evidence>
<evidence type="ECO:0000256" key="4">
    <source>
        <dbReference type="ARBA" id="ARBA00022840"/>
    </source>
</evidence>
<dbReference type="GO" id="GO:0007018">
    <property type="term" value="P:microtubule-based movement"/>
    <property type="evidence" value="ECO:0007669"/>
    <property type="project" value="InterPro"/>
</dbReference>
<keyword evidence="14" id="KW-1185">Reference proteome</keyword>
<dbReference type="Gene3D" id="3.40.850.10">
    <property type="entry name" value="Kinesin motor domain"/>
    <property type="match status" value="1"/>
</dbReference>
<evidence type="ECO:0000256" key="8">
    <source>
        <dbReference type="PROSITE-ProRule" id="PRU00283"/>
    </source>
</evidence>
<keyword evidence="7" id="KW-0206">Cytoskeleton</keyword>
<dbReference type="Proteomes" id="UP000735302">
    <property type="component" value="Unassembled WGS sequence"/>
</dbReference>
<protein>
    <recommendedName>
        <fullName evidence="9">Kinesin-like protein</fullName>
    </recommendedName>
</protein>
<evidence type="ECO:0000256" key="11">
    <source>
        <dbReference type="SAM" id="MobiDB-lite"/>
    </source>
</evidence>
<feature type="coiled-coil region" evidence="10">
    <location>
        <begin position="438"/>
        <end position="465"/>
    </location>
</feature>
<keyword evidence="6 8" id="KW-0505">Motor protein</keyword>
<keyword evidence="5 10" id="KW-0175">Coiled coil</keyword>
<feature type="binding site" evidence="8">
    <location>
        <begin position="26"/>
        <end position="33"/>
    </location>
    <ligand>
        <name>ATP</name>
        <dbReference type="ChEBI" id="CHEBI:30616"/>
    </ligand>
</feature>
<dbReference type="AlphaFoldDB" id="A0AAV3Y8B8"/>
<dbReference type="EMBL" id="BLXT01000588">
    <property type="protein sequence ID" value="GFN78498.1"/>
    <property type="molecule type" value="Genomic_DNA"/>
</dbReference>
<evidence type="ECO:0000313" key="13">
    <source>
        <dbReference type="EMBL" id="GFN78498.1"/>
    </source>
</evidence>
<keyword evidence="4 8" id="KW-0067">ATP-binding</keyword>
<evidence type="ECO:0000256" key="10">
    <source>
        <dbReference type="SAM" id="Coils"/>
    </source>
</evidence>
<feature type="region of interest" description="Disordered" evidence="11">
    <location>
        <begin position="580"/>
        <end position="605"/>
    </location>
</feature>
<dbReference type="InterPro" id="IPR001752">
    <property type="entry name" value="Kinesin_motor_dom"/>
</dbReference>
<dbReference type="PANTHER" id="PTHR47968">
    <property type="entry name" value="CENTROMERE PROTEIN E"/>
    <property type="match status" value="1"/>
</dbReference>
<dbReference type="PROSITE" id="PS50067">
    <property type="entry name" value="KINESIN_MOTOR_2"/>
    <property type="match status" value="1"/>
</dbReference>
<feature type="domain" description="Kinesin motor" evidence="12">
    <location>
        <begin position="1"/>
        <end position="267"/>
    </location>
</feature>
<evidence type="ECO:0000256" key="1">
    <source>
        <dbReference type="ARBA" id="ARBA00004245"/>
    </source>
</evidence>
<dbReference type="GO" id="GO:0008017">
    <property type="term" value="F:microtubule binding"/>
    <property type="evidence" value="ECO:0007669"/>
    <property type="project" value="InterPro"/>
</dbReference>
<reference evidence="13 14" key="1">
    <citation type="journal article" date="2021" name="Elife">
        <title>Chloroplast acquisition without the gene transfer in kleptoplastic sea slugs, Plakobranchus ocellatus.</title>
        <authorList>
            <person name="Maeda T."/>
            <person name="Takahashi S."/>
            <person name="Yoshida T."/>
            <person name="Shimamura S."/>
            <person name="Takaki Y."/>
            <person name="Nagai Y."/>
            <person name="Toyoda A."/>
            <person name="Suzuki Y."/>
            <person name="Arimoto A."/>
            <person name="Ishii H."/>
            <person name="Satoh N."/>
            <person name="Nishiyama T."/>
            <person name="Hasebe M."/>
            <person name="Maruyama T."/>
            <person name="Minagawa J."/>
            <person name="Obokata J."/>
            <person name="Shigenobu S."/>
        </authorList>
    </citation>
    <scope>NUCLEOTIDE SEQUENCE [LARGE SCALE GENOMIC DNA]</scope>
</reference>
<feature type="region of interest" description="Disordered" evidence="11">
    <location>
        <begin position="394"/>
        <end position="416"/>
    </location>
</feature>
<dbReference type="PROSITE" id="PS00411">
    <property type="entry name" value="KINESIN_MOTOR_1"/>
    <property type="match status" value="1"/>
</dbReference>
<sequence>DVYEATTKVLIPNVTVGYNATVFAYGPTGAGKTYTMLGTDDEPGIMVQALNDLFLEMRQNTDKAFKVTMSYLEIYNEMIRDLLNPDSGFLELREDARGNVQVAGISEVTAKSTEEVMGMLVKGNLERTQEPTAANATSSRSHAILQVTVKQRSRVKSVMQEVKTGRLYLVDLAGSERAANTHNRGKRMVEGAHINRSLLALGNCINALSDKNGPKYINYRDSKLTRLLKDALGGNCKTVMIAHISPASSQFEESRNTLVYADRAKHIKTKVRRNVTDVAYHIAQYSNIISELRDEIMRLRSKLTDQSNHRQSVANIQAVQSEVVESQRRSDRAELTHFKEQLLTSFKDQIELRRTLMELNNASMEISLETNRNQLVISEFQVDSTRRIRNRDNSTLTDNKYLDEEKENEAPAGETVPEVEPVEVRVARDELRVLHEEKHKTERVKATIRRELDTAREKTQKLEEMIPIRISSADQQEILHLLCKVHQLEIASLEGQAAGLLRDFQIRHKDMVITRLQHWRSLADDIIRRQRQMLEEHKVEKPPELDKLYELYAEEQNSRKVKADDISSFSSIDKIASFSNLNNPSGTPKNGEEAEQEDSNKVFTRSAKAKQIARVEELGHLHASDLDLHVSASGDGGDGIESALVLGSSSVSPGARFADAPSRISYEDKNVINANTRNIAALAARKRNQAQAHRPLYRPIDDDDFDDFGNVLTPSRLAQHNRYMEWGVAAGGAALHFEDADVDGSLPPLRSIGTVGSRRLQEQEEARRRAVRYTGGVSGGNNYNNGGGYLEVTQSQTYQVGQYLEVFLYAENGARRPYRGIIQDCIDGEWEIRFMEKKGDAYVWPEKDDISLMPGSDISQILPPPTLIGRGKYKFIS</sequence>
<feature type="non-terminal residue" evidence="13">
    <location>
        <position position="1"/>
    </location>
</feature>
<dbReference type="InterPro" id="IPR036961">
    <property type="entry name" value="Kinesin_motor_dom_sf"/>
</dbReference>
<evidence type="ECO:0000256" key="2">
    <source>
        <dbReference type="ARBA" id="ARBA00022701"/>
    </source>
</evidence>
<dbReference type="Pfam" id="PF00225">
    <property type="entry name" value="Kinesin"/>
    <property type="match status" value="1"/>
</dbReference>
<evidence type="ECO:0000256" key="9">
    <source>
        <dbReference type="RuleBase" id="RU000394"/>
    </source>
</evidence>
<dbReference type="InterPro" id="IPR027417">
    <property type="entry name" value="P-loop_NTPase"/>
</dbReference>
<dbReference type="GO" id="GO:0003777">
    <property type="term" value="F:microtubule motor activity"/>
    <property type="evidence" value="ECO:0007669"/>
    <property type="project" value="InterPro"/>
</dbReference>
<dbReference type="InterPro" id="IPR027640">
    <property type="entry name" value="Kinesin-like_fam"/>
</dbReference>
<feature type="coiled-coil region" evidence="10">
    <location>
        <begin position="282"/>
        <end position="309"/>
    </location>
</feature>
<comment type="subcellular location">
    <subcellularLocation>
        <location evidence="1">Cytoplasm</location>
        <location evidence="1">Cytoskeleton</location>
    </subcellularLocation>
</comment>
<dbReference type="PANTHER" id="PTHR47968:SF13">
    <property type="entry name" value="KINESIN-LIKE PROTEIN KIF19 ISOFORM X1"/>
    <property type="match status" value="1"/>
</dbReference>
<dbReference type="GO" id="GO:0005524">
    <property type="term" value="F:ATP binding"/>
    <property type="evidence" value="ECO:0007669"/>
    <property type="project" value="UniProtKB-UniRule"/>
</dbReference>
<evidence type="ECO:0000256" key="5">
    <source>
        <dbReference type="ARBA" id="ARBA00023054"/>
    </source>
</evidence>
<evidence type="ECO:0000256" key="6">
    <source>
        <dbReference type="ARBA" id="ARBA00023175"/>
    </source>
</evidence>
<dbReference type="SMART" id="SM00129">
    <property type="entry name" value="KISc"/>
    <property type="match status" value="1"/>
</dbReference>
<dbReference type="GO" id="GO:0005874">
    <property type="term" value="C:microtubule"/>
    <property type="evidence" value="ECO:0007669"/>
    <property type="project" value="UniProtKB-KW"/>
</dbReference>
<accession>A0AAV3Y8B8</accession>